<name>A0A0P1AXV4_PLAHL</name>
<feature type="compositionally biased region" description="Basic and acidic residues" evidence="1">
    <location>
        <begin position="72"/>
        <end position="83"/>
    </location>
</feature>
<evidence type="ECO:0000313" key="3">
    <source>
        <dbReference type="Proteomes" id="UP000054928"/>
    </source>
</evidence>
<organism evidence="2 3">
    <name type="scientific">Plasmopara halstedii</name>
    <name type="common">Downy mildew of sunflower</name>
    <dbReference type="NCBI Taxonomy" id="4781"/>
    <lineage>
        <taxon>Eukaryota</taxon>
        <taxon>Sar</taxon>
        <taxon>Stramenopiles</taxon>
        <taxon>Oomycota</taxon>
        <taxon>Peronosporomycetes</taxon>
        <taxon>Peronosporales</taxon>
        <taxon>Peronosporaceae</taxon>
        <taxon>Plasmopara</taxon>
    </lineage>
</organism>
<dbReference type="RefSeq" id="XP_024582009.1">
    <property type="nucleotide sequence ID" value="XM_024716407.1"/>
</dbReference>
<dbReference type="EMBL" id="CCYD01001640">
    <property type="protein sequence ID" value="CEG45640.1"/>
    <property type="molecule type" value="Genomic_DNA"/>
</dbReference>
<dbReference type="AlphaFoldDB" id="A0A0P1AXV4"/>
<dbReference type="GeneID" id="36396979"/>
<evidence type="ECO:0000256" key="1">
    <source>
        <dbReference type="SAM" id="MobiDB-lite"/>
    </source>
</evidence>
<sequence length="107" mass="12935">MFKLSKWLLHKSWLKSNETPQTLYQRNGWVGKKDDELMRVDPERFRKYRGYDDRWMKAKTKKGVYLEVEFPDSKKKSTRESKKVQPYKPKQRGKKAPLHVDKVVYVS</sequence>
<feature type="region of interest" description="Disordered" evidence="1">
    <location>
        <begin position="72"/>
        <end position="107"/>
    </location>
</feature>
<proteinExistence type="predicted"/>
<reference evidence="3" key="1">
    <citation type="submission" date="2014-09" db="EMBL/GenBank/DDBJ databases">
        <authorList>
            <person name="Sharma Rahul"/>
            <person name="Thines Marco"/>
        </authorList>
    </citation>
    <scope>NUCLEOTIDE SEQUENCE [LARGE SCALE GENOMIC DNA]</scope>
</reference>
<protein>
    <submittedName>
        <fullName evidence="2">Uncharacterized protein</fullName>
    </submittedName>
</protein>
<feature type="compositionally biased region" description="Basic and acidic residues" evidence="1">
    <location>
        <begin position="98"/>
        <end position="107"/>
    </location>
</feature>
<evidence type="ECO:0000313" key="2">
    <source>
        <dbReference type="EMBL" id="CEG45640.1"/>
    </source>
</evidence>
<accession>A0A0P1AXV4</accession>
<keyword evidence="3" id="KW-1185">Reference proteome</keyword>
<dbReference type="Proteomes" id="UP000054928">
    <property type="component" value="Unassembled WGS sequence"/>
</dbReference>